<evidence type="ECO:0000256" key="1">
    <source>
        <dbReference type="ARBA" id="ARBA00022448"/>
    </source>
</evidence>
<proteinExistence type="predicted"/>
<gene>
    <name evidence="8" type="ORF">SMC7_00850</name>
</gene>
<dbReference type="InterPro" id="IPR051269">
    <property type="entry name" value="Fe-S_cluster_ET"/>
</dbReference>
<dbReference type="GO" id="GO:0005506">
    <property type="term" value="F:iron ion binding"/>
    <property type="evidence" value="ECO:0007669"/>
    <property type="project" value="UniProtKB-UniRule"/>
</dbReference>
<keyword evidence="3 6" id="KW-0249">Electron transport</keyword>
<evidence type="ECO:0000256" key="6">
    <source>
        <dbReference type="RuleBase" id="RU368020"/>
    </source>
</evidence>
<sequence length="63" mass="6356">MKVSIDQEACIGCGACVALCDTVFRLNDELGKAEVISGADCGAAGCCKEAAESCPVASITVEE</sequence>
<evidence type="ECO:0000256" key="5">
    <source>
        <dbReference type="ARBA" id="ARBA00023014"/>
    </source>
</evidence>
<dbReference type="Pfam" id="PF13370">
    <property type="entry name" value="Fer4_13"/>
    <property type="match status" value="1"/>
</dbReference>
<keyword evidence="9" id="KW-1185">Reference proteome</keyword>
<evidence type="ECO:0000256" key="3">
    <source>
        <dbReference type="ARBA" id="ARBA00022982"/>
    </source>
</evidence>
<evidence type="ECO:0000256" key="4">
    <source>
        <dbReference type="ARBA" id="ARBA00023004"/>
    </source>
</evidence>
<organism evidence="8 9">
    <name type="scientific">Candidatus Cryosericum terrychapinii</name>
    <dbReference type="NCBI Taxonomy" id="2290919"/>
    <lineage>
        <taxon>Bacteria</taxon>
        <taxon>Pseudomonadati</taxon>
        <taxon>Caldisericota/Cryosericota group</taxon>
        <taxon>Candidatus Cryosericota</taxon>
        <taxon>Candidatus Cryosericia</taxon>
        <taxon>Candidatus Cryosericales</taxon>
        <taxon>Candidatus Cryosericaceae</taxon>
        <taxon>Candidatus Cryosericum</taxon>
    </lineage>
</organism>
<comment type="caution">
    <text evidence="8">The sequence shown here is derived from an EMBL/GenBank/DDBJ whole genome shotgun (WGS) entry which is preliminary data.</text>
</comment>
<dbReference type="EMBL" id="QXIS01000004">
    <property type="protein sequence ID" value="RIE06824.1"/>
    <property type="molecule type" value="Genomic_DNA"/>
</dbReference>
<dbReference type="GO" id="GO:0051536">
    <property type="term" value="F:iron-sulfur cluster binding"/>
    <property type="evidence" value="ECO:0007669"/>
    <property type="project" value="UniProtKB-KW"/>
</dbReference>
<dbReference type="PANTHER" id="PTHR36923:SF3">
    <property type="entry name" value="FERREDOXIN"/>
    <property type="match status" value="1"/>
</dbReference>
<keyword evidence="1 6" id="KW-0813">Transport</keyword>
<dbReference type="PRINTS" id="PR00352">
    <property type="entry name" value="3FE4SFRDOXIN"/>
</dbReference>
<dbReference type="SUPFAM" id="SSF54862">
    <property type="entry name" value="4Fe-4S ferredoxins"/>
    <property type="match status" value="1"/>
</dbReference>
<name>A0A398D6U8_9BACT</name>
<comment type="function">
    <text evidence="6">Ferredoxins are iron-sulfur proteins that transfer electrons in a wide variety of metabolic reactions.</text>
</comment>
<keyword evidence="4 6" id="KW-0408">Iron</keyword>
<dbReference type="PROSITE" id="PS51379">
    <property type="entry name" value="4FE4S_FER_2"/>
    <property type="match status" value="1"/>
</dbReference>
<dbReference type="AlphaFoldDB" id="A0A398D6U8"/>
<dbReference type="PANTHER" id="PTHR36923">
    <property type="entry name" value="FERREDOXIN"/>
    <property type="match status" value="1"/>
</dbReference>
<evidence type="ECO:0000259" key="7">
    <source>
        <dbReference type="PROSITE" id="PS51379"/>
    </source>
</evidence>
<dbReference type="InterPro" id="IPR001080">
    <property type="entry name" value="3Fe4S_ferredoxin"/>
</dbReference>
<protein>
    <recommendedName>
        <fullName evidence="6">Ferredoxin</fullName>
    </recommendedName>
</protein>
<evidence type="ECO:0000313" key="8">
    <source>
        <dbReference type="EMBL" id="RIE06824.1"/>
    </source>
</evidence>
<dbReference type="OrthoDB" id="9803319at2"/>
<keyword evidence="5 6" id="KW-0411">Iron-sulfur</keyword>
<dbReference type="GO" id="GO:0009055">
    <property type="term" value="F:electron transfer activity"/>
    <property type="evidence" value="ECO:0007669"/>
    <property type="project" value="UniProtKB-UniRule"/>
</dbReference>
<reference evidence="8 9" key="1">
    <citation type="submission" date="2018-09" db="EMBL/GenBank/DDBJ databases">
        <title>Discovery and Ecogenomic Context for Candidatus Cryosericales, a Global Caldiserica Order Active in Thawing Permafrost.</title>
        <authorList>
            <person name="Martinez M.A."/>
            <person name="Woodcroft B.J."/>
            <person name="Ignacio Espinoza J.C."/>
            <person name="Zayed A."/>
            <person name="Singleton C.M."/>
            <person name="Boyd J."/>
            <person name="Li Y.-F."/>
            <person name="Purvine S."/>
            <person name="Maughan H."/>
            <person name="Hodgkins S.B."/>
            <person name="Anderson D."/>
            <person name="Sederholm M."/>
            <person name="Temperton B."/>
            <person name="Saleska S.R."/>
            <person name="Tyson G.W."/>
            <person name="Rich V.I."/>
        </authorList>
    </citation>
    <scope>NUCLEOTIDE SEQUENCE [LARGE SCALE GENOMIC DNA]</scope>
    <source>
        <strain evidence="8 9">SMC7</strain>
    </source>
</reference>
<keyword evidence="2 6" id="KW-0479">Metal-binding</keyword>
<feature type="domain" description="4Fe-4S ferredoxin-type" evidence="7">
    <location>
        <begin position="1"/>
        <end position="29"/>
    </location>
</feature>
<accession>A0A398D6U8</accession>
<evidence type="ECO:0000256" key="2">
    <source>
        <dbReference type="ARBA" id="ARBA00022723"/>
    </source>
</evidence>
<dbReference type="RefSeq" id="WP_119088491.1">
    <property type="nucleotide sequence ID" value="NZ_QXIS01000004.1"/>
</dbReference>
<dbReference type="InterPro" id="IPR017896">
    <property type="entry name" value="4Fe4S_Fe-S-bd"/>
</dbReference>
<dbReference type="Proteomes" id="UP000266328">
    <property type="component" value="Unassembled WGS sequence"/>
</dbReference>
<dbReference type="Gene3D" id="3.30.70.20">
    <property type="match status" value="1"/>
</dbReference>
<evidence type="ECO:0000313" key="9">
    <source>
        <dbReference type="Proteomes" id="UP000266328"/>
    </source>
</evidence>